<evidence type="ECO:0000256" key="5">
    <source>
        <dbReference type="ARBA" id="ARBA00023015"/>
    </source>
</evidence>
<dbReference type="PROSITE" id="PS50887">
    <property type="entry name" value="GGDEF"/>
    <property type="match status" value="1"/>
</dbReference>
<dbReference type="GO" id="GO:0045893">
    <property type="term" value="P:positive regulation of DNA-templated transcription"/>
    <property type="evidence" value="ECO:0007669"/>
    <property type="project" value="UniProtKB-ARBA"/>
</dbReference>
<dbReference type="SMART" id="SM00448">
    <property type="entry name" value="REC"/>
    <property type="match status" value="1"/>
</dbReference>
<evidence type="ECO:0000256" key="2">
    <source>
        <dbReference type="ARBA" id="ARBA00022490"/>
    </source>
</evidence>
<evidence type="ECO:0000256" key="8">
    <source>
        <dbReference type="PROSITE-ProRule" id="PRU00169"/>
    </source>
</evidence>
<dbReference type="PANTHER" id="PTHR48111">
    <property type="entry name" value="REGULATOR OF RPOS"/>
    <property type="match status" value="1"/>
</dbReference>
<dbReference type="GO" id="GO:0032993">
    <property type="term" value="C:protein-DNA complex"/>
    <property type="evidence" value="ECO:0007669"/>
    <property type="project" value="TreeGrafter"/>
</dbReference>
<comment type="subcellular location">
    <subcellularLocation>
        <location evidence="1">Cytoplasm</location>
    </subcellularLocation>
</comment>
<evidence type="ECO:0000313" key="11">
    <source>
        <dbReference type="EMBL" id="GBD10030.1"/>
    </source>
</evidence>
<sequence length="298" mass="33897">MSKARILVVEDDPDIARMLEVYFRSLDYEVQTAARGQEALERTRQQLPHLIILDIMLPDIDGYEVCRRLRTHLRTSHIPIIFLTQRDERSDRIAGLELGADDYITKPFDIEELRLRVQNAIRRAERESLTNPVTGLPSGRLIEDQLRALLRRSDWGLLYIGINGLDAFQEVYGFVAGDEVLRWTAMLIGEVVDELGTPQDFIGHVGGDDFVVITEAGRAEAIAQALRRRFAEEVGTHYAFPDRERGYLVLTDREGNEKRVPLMSLAIGIVRAGDSTFNDIRELTEVAAEARRKEILLL</sequence>
<protein>
    <submittedName>
        <fullName evidence="11">Alkaline phosphatase synthesis transcriptional regulatory protein PhoP</fullName>
    </submittedName>
</protein>
<dbReference type="GO" id="GO:0000156">
    <property type="term" value="F:phosphorelay response regulator activity"/>
    <property type="evidence" value="ECO:0007669"/>
    <property type="project" value="TreeGrafter"/>
</dbReference>
<evidence type="ECO:0000256" key="4">
    <source>
        <dbReference type="ARBA" id="ARBA00023012"/>
    </source>
</evidence>
<dbReference type="AlphaFoldDB" id="A0A2H5Y9C9"/>
<evidence type="ECO:0000256" key="7">
    <source>
        <dbReference type="ARBA" id="ARBA00023163"/>
    </source>
</evidence>
<evidence type="ECO:0000259" key="9">
    <source>
        <dbReference type="PROSITE" id="PS50110"/>
    </source>
</evidence>
<name>A0A2H5Y9C9_9CHLR</name>
<dbReference type="Gene3D" id="3.30.70.270">
    <property type="match status" value="1"/>
</dbReference>
<dbReference type="FunFam" id="3.40.50.2300:FF:000021">
    <property type="entry name" value="Two-component system response regulator KdpE"/>
    <property type="match status" value="1"/>
</dbReference>
<keyword evidence="4" id="KW-0902">Two-component regulatory system</keyword>
<dbReference type="InterPro" id="IPR043128">
    <property type="entry name" value="Rev_trsase/Diguanyl_cyclase"/>
</dbReference>
<proteinExistence type="predicted"/>
<feature type="domain" description="GGDEF" evidence="10">
    <location>
        <begin position="153"/>
        <end position="298"/>
    </location>
</feature>
<dbReference type="Pfam" id="PF00990">
    <property type="entry name" value="GGDEF"/>
    <property type="match status" value="1"/>
</dbReference>
<evidence type="ECO:0000313" key="12">
    <source>
        <dbReference type="Proteomes" id="UP000236642"/>
    </source>
</evidence>
<keyword evidence="7" id="KW-0804">Transcription</keyword>
<evidence type="ECO:0000256" key="1">
    <source>
        <dbReference type="ARBA" id="ARBA00004496"/>
    </source>
</evidence>
<dbReference type="InterPro" id="IPR000160">
    <property type="entry name" value="GGDEF_dom"/>
</dbReference>
<dbReference type="SUPFAM" id="SSF55073">
    <property type="entry name" value="Nucleotide cyclase"/>
    <property type="match status" value="1"/>
</dbReference>
<evidence type="ECO:0000256" key="6">
    <source>
        <dbReference type="ARBA" id="ARBA00023125"/>
    </source>
</evidence>
<evidence type="ECO:0000259" key="10">
    <source>
        <dbReference type="PROSITE" id="PS50887"/>
    </source>
</evidence>
<feature type="domain" description="Response regulatory" evidence="9">
    <location>
        <begin position="5"/>
        <end position="121"/>
    </location>
</feature>
<dbReference type="InterPro" id="IPR011006">
    <property type="entry name" value="CheY-like_superfamily"/>
</dbReference>
<accession>A0A2H5Y9C9</accession>
<dbReference type="CDD" id="cd17574">
    <property type="entry name" value="REC_OmpR"/>
    <property type="match status" value="1"/>
</dbReference>
<organism evidence="11 12">
    <name type="scientific">Candidatus Thermoflexus japonica</name>
    <dbReference type="NCBI Taxonomy" id="2035417"/>
    <lineage>
        <taxon>Bacteria</taxon>
        <taxon>Bacillati</taxon>
        <taxon>Chloroflexota</taxon>
        <taxon>Thermoflexia</taxon>
        <taxon>Thermoflexales</taxon>
        <taxon>Thermoflexaceae</taxon>
        <taxon>Thermoflexus</taxon>
    </lineage>
</organism>
<dbReference type="EMBL" id="BEHY01000095">
    <property type="protein sequence ID" value="GBD10030.1"/>
    <property type="molecule type" value="Genomic_DNA"/>
</dbReference>
<evidence type="ECO:0000256" key="3">
    <source>
        <dbReference type="ARBA" id="ARBA00022553"/>
    </source>
</evidence>
<dbReference type="SUPFAM" id="SSF52172">
    <property type="entry name" value="CheY-like"/>
    <property type="match status" value="1"/>
</dbReference>
<reference evidence="12" key="1">
    <citation type="submission" date="2017-09" db="EMBL/GenBank/DDBJ databases">
        <title>Metaegenomics of thermophilic ammonia-oxidizing enrichment culture.</title>
        <authorList>
            <person name="Kato S."/>
            <person name="Suzuki K."/>
        </authorList>
    </citation>
    <scope>NUCLEOTIDE SEQUENCE [LARGE SCALE GENOMIC DNA]</scope>
</reference>
<dbReference type="GO" id="GO:0005829">
    <property type="term" value="C:cytosol"/>
    <property type="evidence" value="ECO:0007669"/>
    <property type="project" value="TreeGrafter"/>
</dbReference>
<dbReference type="GO" id="GO:0042802">
    <property type="term" value="F:identical protein binding"/>
    <property type="evidence" value="ECO:0007669"/>
    <property type="project" value="UniProtKB-ARBA"/>
</dbReference>
<dbReference type="GO" id="GO:0000987">
    <property type="term" value="F:cis-regulatory region sequence-specific DNA binding"/>
    <property type="evidence" value="ECO:0007669"/>
    <property type="project" value="UniProtKB-ARBA"/>
</dbReference>
<feature type="modified residue" description="4-aspartylphosphate" evidence="8">
    <location>
        <position position="54"/>
    </location>
</feature>
<comment type="caution">
    <text evidence="11">The sequence shown here is derived from an EMBL/GenBank/DDBJ whole genome shotgun (WGS) entry which is preliminary data.</text>
</comment>
<dbReference type="Proteomes" id="UP000236642">
    <property type="component" value="Unassembled WGS sequence"/>
</dbReference>
<dbReference type="InterPro" id="IPR001789">
    <property type="entry name" value="Sig_transdc_resp-reg_receiver"/>
</dbReference>
<gene>
    <name evidence="11" type="primary">phoP_7</name>
    <name evidence="11" type="ORF">HRbin22_02293</name>
</gene>
<keyword evidence="2" id="KW-0963">Cytoplasm</keyword>
<dbReference type="PANTHER" id="PTHR48111:SF4">
    <property type="entry name" value="DNA-BINDING DUAL TRANSCRIPTIONAL REGULATOR OMPR"/>
    <property type="match status" value="1"/>
</dbReference>
<keyword evidence="3 8" id="KW-0597">Phosphoprotein</keyword>
<dbReference type="SMART" id="SM00267">
    <property type="entry name" value="GGDEF"/>
    <property type="match status" value="1"/>
</dbReference>
<keyword evidence="5" id="KW-0805">Transcription regulation</keyword>
<dbReference type="InterPro" id="IPR039420">
    <property type="entry name" value="WalR-like"/>
</dbReference>
<dbReference type="InterPro" id="IPR029787">
    <property type="entry name" value="Nucleotide_cyclase"/>
</dbReference>
<dbReference type="PROSITE" id="PS50110">
    <property type="entry name" value="RESPONSE_REGULATORY"/>
    <property type="match status" value="1"/>
</dbReference>
<dbReference type="Pfam" id="PF00072">
    <property type="entry name" value="Response_reg"/>
    <property type="match status" value="1"/>
</dbReference>
<dbReference type="Gene3D" id="3.40.50.2300">
    <property type="match status" value="1"/>
</dbReference>
<keyword evidence="6" id="KW-0238">DNA-binding</keyword>
<dbReference type="Gene3D" id="6.10.250.690">
    <property type="match status" value="1"/>
</dbReference>